<dbReference type="Proteomes" id="UP000719412">
    <property type="component" value="Unassembled WGS sequence"/>
</dbReference>
<keyword evidence="3" id="KW-1185">Reference proteome</keyword>
<organism evidence="2 3">
    <name type="scientific">Tenebrio molitor</name>
    <name type="common">Yellow mealworm beetle</name>
    <dbReference type="NCBI Taxonomy" id="7067"/>
    <lineage>
        <taxon>Eukaryota</taxon>
        <taxon>Metazoa</taxon>
        <taxon>Ecdysozoa</taxon>
        <taxon>Arthropoda</taxon>
        <taxon>Hexapoda</taxon>
        <taxon>Insecta</taxon>
        <taxon>Pterygota</taxon>
        <taxon>Neoptera</taxon>
        <taxon>Endopterygota</taxon>
        <taxon>Coleoptera</taxon>
        <taxon>Polyphaga</taxon>
        <taxon>Cucujiformia</taxon>
        <taxon>Tenebrionidae</taxon>
        <taxon>Tenebrio</taxon>
    </lineage>
</organism>
<name>A0A8J6H190_TENMO</name>
<gene>
    <name evidence="2" type="ORF">GEV33_012916</name>
</gene>
<feature type="region of interest" description="Disordered" evidence="1">
    <location>
        <begin position="23"/>
        <end position="91"/>
    </location>
</feature>
<proteinExistence type="predicted"/>
<reference evidence="2" key="2">
    <citation type="submission" date="2021-08" db="EMBL/GenBank/DDBJ databases">
        <authorList>
            <person name="Eriksson T."/>
        </authorList>
    </citation>
    <scope>NUCLEOTIDE SEQUENCE</scope>
    <source>
        <strain evidence="2">Stoneville</strain>
        <tissue evidence="2">Whole head</tissue>
    </source>
</reference>
<evidence type="ECO:0000256" key="1">
    <source>
        <dbReference type="SAM" id="MobiDB-lite"/>
    </source>
</evidence>
<dbReference type="EMBL" id="JABDTM020027852">
    <property type="protein sequence ID" value="KAH0809875.1"/>
    <property type="molecule type" value="Genomic_DNA"/>
</dbReference>
<evidence type="ECO:0000313" key="3">
    <source>
        <dbReference type="Proteomes" id="UP000719412"/>
    </source>
</evidence>
<dbReference type="AlphaFoldDB" id="A0A8J6H190"/>
<comment type="caution">
    <text evidence="2">The sequence shown here is derived from an EMBL/GenBank/DDBJ whole genome shotgun (WGS) entry which is preliminary data.</text>
</comment>
<accession>A0A8J6H190</accession>
<sequence>MCSKVHLEENVLIVEKQYEAFLHSPKGYKTRPPVSSPDDTPVRKVVVQRREPPKAMPRQTPPATSTIPRTPADAAGPPCMTPTPSSQQAENIVRKQDDNPVANQQDEPPPVRAPKKPTFSVVIENVSSEITVENVIQYVPELQIKKAWRIISLIRIVTDEEDSLDKLLIDGIELYRHLTQMRDVSPSSAHPRAVPQMLRAWPQPMRFEVSEDTPVLSIKIINPPAEFADPVDPEYQNTPAPS</sequence>
<reference evidence="2" key="1">
    <citation type="journal article" date="2020" name="J Insects Food Feed">
        <title>The yellow mealworm (Tenebrio molitor) genome: a resource for the emerging insects as food and feed industry.</title>
        <authorList>
            <person name="Eriksson T."/>
            <person name="Andere A."/>
            <person name="Kelstrup H."/>
            <person name="Emery V."/>
            <person name="Picard C."/>
        </authorList>
    </citation>
    <scope>NUCLEOTIDE SEQUENCE</scope>
    <source>
        <strain evidence="2">Stoneville</strain>
        <tissue evidence="2">Whole head</tissue>
    </source>
</reference>
<protein>
    <submittedName>
        <fullName evidence="2">Uncharacterized protein</fullName>
    </submittedName>
</protein>
<evidence type="ECO:0000313" key="2">
    <source>
        <dbReference type="EMBL" id="KAH0809875.1"/>
    </source>
</evidence>